<sequence length="411" mass="45991">MIYFSSVVSIAATPYLCTPLDLDGDLTKAKHVVRVATFNAYLNRRSEGQLITDLQSTDHPQIVAVTEIIQRVRPDILLLNEFDYDANGTAIDLLQSNYLAVGQNGQQPIEYPYVFIAESNTGIPSGFDFDNDGKTNGPGDAYGFGFFPGQYGMVVLSRYPIDRYRARTFQHFLWKDMPGALLPDDPTTDEPYDYYSQQELSQFRLSSKSHWDIPVFVNGKRLHLLAAHPTPPVFDGVEDRNGRRNHDEIRFWADYVGGYRKSYYIYDDNGRRGGLPSRSAFVILGDYNADPNDGDSTQNAISQLLTHPAIDNSLSLGSFGGMEDSAKEAQANSQHTGKSVLDTGDFNPAGPGNLRVDYVLPSKRKNDVECGGVFWPTEKDDTRYLVGDGFPVISSDHRLVWIDLKLNNSWK</sequence>
<gene>
    <name evidence="3" type="ORF">FLL46_12295</name>
</gene>
<dbReference type="GO" id="GO:0004519">
    <property type="term" value="F:endonuclease activity"/>
    <property type="evidence" value="ECO:0007669"/>
    <property type="project" value="UniProtKB-KW"/>
</dbReference>
<name>A0A545UDU8_9GAMM</name>
<dbReference type="InterPro" id="IPR036691">
    <property type="entry name" value="Endo/exonu/phosph_ase_sf"/>
</dbReference>
<dbReference type="Proteomes" id="UP000315439">
    <property type="component" value="Unassembled WGS sequence"/>
</dbReference>
<dbReference type="RefSeq" id="WP_142893819.1">
    <property type="nucleotide sequence ID" value="NZ_ML660164.1"/>
</dbReference>
<dbReference type="Gene3D" id="3.60.10.10">
    <property type="entry name" value="Endonuclease/exonuclease/phosphatase"/>
    <property type="match status" value="1"/>
</dbReference>
<evidence type="ECO:0000256" key="1">
    <source>
        <dbReference type="SAM" id="MobiDB-lite"/>
    </source>
</evidence>
<dbReference type="EMBL" id="VIKS01000007">
    <property type="protein sequence ID" value="TQV87641.1"/>
    <property type="molecule type" value="Genomic_DNA"/>
</dbReference>
<feature type="domain" description="Endonuclease/exonuclease/phosphatase" evidence="2">
    <location>
        <begin position="37"/>
        <end position="397"/>
    </location>
</feature>
<accession>A0A545UDU8</accession>
<dbReference type="AlphaFoldDB" id="A0A545UDU8"/>
<evidence type="ECO:0000313" key="4">
    <source>
        <dbReference type="Proteomes" id="UP000315439"/>
    </source>
</evidence>
<reference evidence="3 4" key="1">
    <citation type="submission" date="2019-07" db="EMBL/GenBank/DDBJ databases">
        <title>Draft genome for Aliikangiella sp. M105.</title>
        <authorList>
            <person name="Wang G."/>
        </authorList>
    </citation>
    <scope>NUCLEOTIDE SEQUENCE [LARGE SCALE GENOMIC DNA]</scope>
    <source>
        <strain evidence="3 4">M105</strain>
    </source>
</reference>
<evidence type="ECO:0000259" key="2">
    <source>
        <dbReference type="Pfam" id="PF03372"/>
    </source>
</evidence>
<proteinExistence type="predicted"/>
<dbReference type="OrthoDB" id="292013at2"/>
<feature type="region of interest" description="Disordered" evidence="1">
    <location>
        <begin position="324"/>
        <end position="348"/>
    </location>
</feature>
<organism evidence="3 4">
    <name type="scientific">Aliikangiella coralliicola</name>
    <dbReference type="NCBI Taxonomy" id="2592383"/>
    <lineage>
        <taxon>Bacteria</taxon>
        <taxon>Pseudomonadati</taxon>
        <taxon>Pseudomonadota</taxon>
        <taxon>Gammaproteobacteria</taxon>
        <taxon>Oceanospirillales</taxon>
        <taxon>Pleioneaceae</taxon>
        <taxon>Aliikangiella</taxon>
    </lineage>
</organism>
<dbReference type="SUPFAM" id="SSF56219">
    <property type="entry name" value="DNase I-like"/>
    <property type="match status" value="1"/>
</dbReference>
<protein>
    <submittedName>
        <fullName evidence="3">Endonuclease/exonuclease/phosphatase family protein</fullName>
    </submittedName>
</protein>
<evidence type="ECO:0000313" key="3">
    <source>
        <dbReference type="EMBL" id="TQV87641.1"/>
    </source>
</evidence>
<dbReference type="InterPro" id="IPR005135">
    <property type="entry name" value="Endo/exonuclease/phosphatase"/>
</dbReference>
<keyword evidence="3" id="KW-0378">Hydrolase</keyword>
<comment type="caution">
    <text evidence="3">The sequence shown here is derived from an EMBL/GenBank/DDBJ whole genome shotgun (WGS) entry which is preliminary data.</text>
</comment>
<dbReference type="GO" id="GO:0004527">
    <property type="term" value="F:exonuclease activity"/>
    <property type="evidence" value="ECO:0007669"/>
    <property type="project" value="UniProtKB-KW"/>
</dbReference>
<keyword evidence="3" id="KW-0269">Exonuclease</keyword>
<keyword evidence="3" id="KW-0255">Endonuclease</keyword>
<keyword evidence="4" id="KW-1185">Reference proteome</keyword>
<keyword evidence="3" id="KW-0540">Nuclease</keyword>
<dbReference type="Pfam" id="PF03372">
    <property type="entry name" value="Exo_endo_phos"/>
    <property type="match status" value="1"/>
</dbReference>